<accession>A0ABP1CQL9</accession>
<keyword evidence="2" id="KW-1185">Reference proteome</keyword>
<evidence type="ECO:0008006" key="3">
    <source>
        <dbReference type="Google" id="ProtNLM"/>
    </source>
</evidence>
<dbReference type="EMBL" id="OZ037953">
    <property type="protein sequence ID" value="CAL1697985.1"/>
    <property type="molecule type" value="Genomic_DNA"/>
</dbReference>
<dbReference type="CDD" id="cd21037">
    <property type="entry name" value="MLKL_NTD"/>
    <property type="match status" value="1"/>
</dbReference>
<dbReference type="InterPro" id="IPR059179">
    <property type="entry name" value="MLKL-like_MCAfunc"/>
</dbReference>
<reference evidence="2" key="1">
    <citation type="submission" date="2024-04" db="EMBL/GenBank/DDBJ databases">
        <authorList>
            <person name="Shaw F."/>
            <person name="Minotto A."/>
        </authorList>
    </citation>
    <scope>NUCLEOTIDE SEQUENCE [LARGE SCALE GENOMIC DNA]</scope>
</reference>
<proteinExistence type="predicted"/>
<gene>
    <name evidence="1" type="ORF">GFSPODELE1_LOCUS1938</name>
</gene>
<sequence length="668" mass="75662">MEGRWEDAPQALLNNISRLERTLESIHVTMLAEAEHKWHNRLLRKSTIEESIIAFNAELDDATRAFQVATLISIHYAVAGESRVVHRDINPSHRFAESSSMSEASDASLELVSSPISIRSTSLDSPRSYSDGYVLVSEPQSLEASISSAVPTACGHRGFRRYHRSEVHLKGRSKIKSGWWSGSNKAQVDGRNVLIKHYDGPAKSWIRDVKILQNLYHPNFPQMIGYSDDETPTPFILLANVQLRLPEALVLDTIQRADLRTCVNMILRFYRDTLDAALYMQRQLNLSDQKLQDYVENASYRIDAENTLVMGLPPPEIDRWVSWRNYGLPHSIRQIYLKILPNSGYAQQPQNPGDQGDLTVQRKVAHLAVLARALLSDLEEPRTLSDRLNLLLGDDEDEELEVDQCLLSLRQIRMAAISANRHDHVWRPNTVPAYKFRVGDLGWIPAGRIFDEMTIICNVLDAKTAALEIKQTAIGWQGSWEGGFRTKQDLEPFLLPNDVHGWPVIVPAGTKQDLQVLHDESFTSLNDAWQFLLEHGKSLADAHKLKAEDLVLVTKAGTDQIFAVHDHRILPFQRFAHPAFGHQRPGFAQSPHLGGGHQVMHHQIHNRPQLPSILYLFSSLREGHVPVWSDSPMYKPGTEPQLIRCTASIGWVHGYVSYIQLHEDDFKE</sequence>
<organism evidence="1 2">
    <name type="scientific">Somion occarium</name>
    <dbReference type="NCBI Taxonomy" id="3059160"/>
    <lineage>
        <taxon>Eukaryota</taxon>
        <taxon>Fungi</taxon>
        <taxon>Dikarya</taxon>
        <taxon>Basidiomycota</taxon>
        <taxon>Agaricomycotina</taxon>
        <taxon>Agaricomycetes</taxon>
        <taxon>Polyporales</taxon>
        <taxon>Cerrenaceae</taxon>
        <taxon>Somion</taxon>
    </lineage>
</organism>
<protein>
    <recommendedName>
        <fullName evidence="3">Protein kinase domain-containing protein</fullName>
    </recommendedName>
</protein>
<evidence type="ECO:0000313" key="2">
    <source>
        <dbReference type="Proteomes" id="UP001497453"/>
    </source>
</evidence>
<evidence type="ECO:0000313" key="1">
    <source>
        <dbReference type="EMBL" id="CAL1697985.1"/>
    </source>
</evidence>
<dbReference type="Proteomes" id="UP001497453">
    <property type="component" value="Chromosome 10"/>
</dbReference>
<name>A0ABP1CQL9_9APHY</name>